<proteinExistence type="predicted"/>
<name>A0A0D2MSC0_9CHLO</name>
<dbReference type="EMBL" id="KK102569">
    <property type="protein sequence ID" value="KIY97445.1"/>
    <property type="molecule type" value="Genomic_DNA"/>
</dbReference>
<dbReference type="AlphaFoldDB" id="A0A0D2MSC0"/>
<evidence type="ECO:0000313" key="2">
    <source>
        <dbReference type="Proteomes" id="UP000054498"/>
    </source>
</evidence>
<keyword evidence="2" id="KW-1185">Reference proteome</keyword>
<gene>
    <name evidence="1" type="ORF">MNEG_10520</name>
</gene>
<dbReference type="GeneID" id="25727691"/>
<protein>
    <submittedName>
        <fullName evidence="1">Uncharacterized protein</fullName>
    </submittedName>
</protein>
<dbReference type="STRING" id="145388.A0A0D2MSC0"/>
<dbReference type="RefSeq" id="XP_013896465.1">
    <property type="nucleotide sequence ID" value="XM_014041011.1"/>
</dbReference>
<sequence>MIREKLLRRFNNLFEQLSERSLTPEEEEIIRLRVQNQRLLLKEYERREEARKVRELRATAPELSERAARRALELCGGREDDAILRAADDRGFKRRCIADAGDAPGEPA</sequence>
<reference evidence="1 2" key="1">
    <citation type="journal article" date="2013" name="BMC Genomics">
        <title>Reconstruction of the lipid metabolism for the microalga Monoraphidium neglectum from its genome sequence reveals characteristics suitable for biofuel production.</title>
        <authorList>
            <person name="Bogen C."/>
            <person name="Al-Dilaimi A."/>
            <person name="Albersmeier A."/>
            <person name="Wichmann J."/>
            <person name="Grundmann M."/>
            <person name="Rupp O."/>
            <person name="Lauersen K.J."/>
            <person name="Blifernez-Klassen O."/>
            <person name="Kalinowski J."/>
            <person name="Goesmann A."/>
            <person name="Mussgnug J.H."/>
            <person name="Kruse O."/>
        </authorList>
    </citation>
    <scope>NUCLEOTIDE SEQUENCE [LARGE SCALE GENOMIC DNA]</scope>
    <source>
        <strain evidence="1 2">SAG 48.87</strain>
    </source>
</reference>
<organism evidence="1 2">
    <name type="scientific">Monoraphidium neglectum</name>
    <dbReference type="NCBI Taxonomy" id="145388"/>
    <lineage>
        <taxon>Eukaryota</taxon>
        <taxon>Viridiplantae</taxon>
        <taxon>Chlorophyta</taxon>
        <taxon>core chlorophytes</taxon>
        <taxon>Chlorophyceae</taxon>
        <taxon>CS clade</taxon>
        <taxon>Sphaeropleales</taxon>
        <taxon>Selenastraceae</taxon>
        <taxon>Monoraphidium</taxon>
    </lineage>
</organism>
<dbReference type="Proteomes" id="UP000054498">
    <property type="component" value="Unassembled WGS sequence"/>
</dbReference>
<accession>A0A0D2MSC0</accession>
<evidence type="ECO:0000313" key="1">
    <source>
        <dbReference type="EMBL" id="KIY97445.1"/>
    </source>
</evidence>
<dbReference type="KEGG" id="mng:MNEG_10520"/>